<evidence type="ECO:0000256" key="4">
    <source>
        <dbReference type="ARBA" id="ARBA00022670"/>
    </source>
</evidence>
<dbReference type="SUPFAM" id="SSF144091">
    <property type="entry name" value="Rhomboid-like"/>
    <property type="match status" value="1"/>
</dbReference>
<dbReference type="Pfam" id="PF01694">
    <property type="entry name" value="Rhomboid"/>
    <property type="match status" value="1"/>
</dbReference>
<evidence type="ECO:0000256" key="8">
    <source>
        <dbReference type="ARBA" id="ARBA00022989"/>
    </source>
</evidence>
<dbReference type="InterPro" id="IPR022764">
    <property type="entry name" value="Peptidase_S54_rhomboid_dom"/>
</dbReference>
<comment type="catalytic activity">
    <reaction evidence="1 10">
        <text>Cleaves type-1 transmembrane domains using a catalytic dyad composed of serine and histidine that are contributed by different transmembrane domains.</text>
        <dbReference type="EC" id="3.4.21.105"/>
    </reaction>
</comment>
<protein>
    <recommendedName>
        <fullName evidence="10">RHOMBOID-like protein</fullName>
        <ecNumber evidence="10">3.4.21.105</ecNumber>
    </recommendedName>
</protein>
<dbReference type="FunFam" id="1.20.1540.10:FF:000019">
    <property type="entry name" value="RHOMBOID-like protein"/>
    <property type="match status" value="1"/>
</dbReference>
<evidence type="ECO:0000256" key="3">
    <source>
        <dbReference type="ARBA" id="ARBA00009045"/>
    </source>
</evidence>
<dbReference type="Proteomes" id="UP000326396">
    <property type="component" value="Linkage Group LG5"/>
</dbReference>
<dbReference type="EC" id="3.4.21.105" evidence="10"/>
<proteinExistence type="inferred from homology"/>
<dbReference type="EMBL" id="SZYD01000015">
    <property type="protein sequence ID" value="KAD3641288.1"/>
    <property type="molecule type" value="Genomic_DNA"/>
</dbReference>
<keyword evidence="9 10" id="KW-0472">Membrane</keyword>
<keyword evidence="5 10" id="KW-0812">Transmembrane</keyword>
<evidence type="ECO:0000256" key="2">
    <source>
        <dbReference type="ARBA" id="ARBA00004141"/>
    </source>
</evidence>
<evidence type="ECO:0000256" key="1">
    <source>
        <dbReference type="ARBA" id="ARBA00000156"/>
    </source>
</evidence>
<dbReference type="Gene3D" id="1.20.1540.10">
    <property type="entry name" value="Rhomboid-like"/>
    <property type="match status" value="1"/>
</dbReference>
<comment type="similarity">
    <text evidence="3 10">Belongs to the peptidase S54 family.</text>
</comment>
<evidence type="ECO:0000256" key="7">
    <source>
        <dbReference type="ARBA" id="ARBA00022825"/>
    </source>
</evidence>
<dbReference type="GO" id="GO:0005794">
    <property type="term" value="C:Golgi apparatus"/>
    <property type="evidence" value="ECO:0007669"/>
    <property type="project" value="UniProtKB-ARBA"/>
</dbReference>
<evidence type="ECO:0000259" key="11">
    <source>
        <dbReference type="Pfam" id="PF01694"/>
    </source>
</evidence>
<dbReference type="GO" id="GO:0006508">
    <property type="term" value="P:proteolysis"/>
    <property type="evidence" value="ECO:0007669"/>
    <property type="project" value="UniProtKB-KW"/>
</dbReference>
<gene>
    <name evidence="12" type="ORF">E3N88_30512</name>
</gene>
<sequence>MGTGDLESWGSNKNRGPPPATYYAPSSPYHHESTEKQWTSWLVPMIVVANVAMFLVIMIVNDCPKNHNSNLEGDCVAKFLGRLSFQPLKENPLFGPSSSTLEKLGALEWKKVVDDHQAWRLVSCIFLHAGVVHLLANMLSLVFIGIRLEQQFGFIRVGILYMLAGIGGSILSALFITTNISVGASGALFGLLGAMLSELLTNWTIYANKAAALFTLVIIILVNLAVGMLPHVDNFAHIGGFLTGFLLGFVLLIRPQFSWQERHNLPVDAHSKSKYTIYQYVFWLLSVILLIYGGAGDAFQGRKWEQALQMVPLLELCSYFKMALGKEASIVVELEGNSSNKNCTTPAFTVNYRWMLVSICFAASRNFVDLLLNVLKLKIELKLSINHLITVGVERESKKRDCLRTMKGHF</sequence>
<comment type="function">
    <text evidence="10">Serine protease involved in intramembrane proteolysis.</text>
</comment>
<reference evidence="12 13" key="1">
    <citation type="submission" date="2019-05" db="EMBL/GenBank/DDBJ databases">
        <title>Mikania micrantha, genome provides insights into the molecular mechanism of rapid growth.</title>
        <authorList>
            <person name="Liu B."/>
        </authorList>
    </citation>
    <scope>NUCLEOTIDE SEQUENCE [LARGE SCALE GENOMIC DNA]</scope>
    <source>
        <strain evidence="12">NLD-2019</strain>
        <tissue evidence="12">Leaf</tissue>
    </source>
</reference>
<keyword evidence="13" id="KW-1185">Reference proteome</keyword>
<feature type="domain" description="Peptidase S54 rhomboid" evidence="11">
    <location>
        <begin position="116"/>
        <end position="252"/>
    </location>
</feature>
<dbReference type="InterPro" id="IPR002610">
    <property type="entry name" value="Peptidase_S54_rhomboid-like"/>
</dbReference>
<keyword evidence="7 10" id="KW-0720">Serine protease</keyword>
<dbReference type="GO" id="GO:0004252">
    <property type="term" value="F:serine-type endopeptidase activity"/>
    <property type="evidence" value="ECO:0007669"/>
    <property type="project" value="InterPro"/>
</dbReference>
<evidence type="ECO:0000256" key="10">
    <source>
        <dbReference type="RuleBase" id="RU362115"/>
    </source>
</evidence>
<keyword evidence="6 10" id="KW-0378">Hydrolase</keyword>
<organism evidence="12 13">
    <name type="scientific">Mikania micrantha</name>
    <name type="common">bitter vine</name>
    <dbReference type="NCBI Taxonomy" id="192012"/>
    <lineage>
        <taxon>Eukaryota</taxon>
        <taxon>Viridiplantae</taxon>
        <taxon>Streptophyta</taxon>
        <taxon>Embryophyta</taxon>
        <taxon>Tracheophyta</taxon>
        <taxon>Spermatophyta</taxon>
        <taxon>Magnoliopsida</taxon>
        <taxon>eudicotyledons</taxon>
        <taxon>Gunneridae</taxon>
        <taxon>Pentapetalae</taxon>
        <taxon>asterids</taxon>
        <taxon>campanulids</taxon>
        <taxon>Asterales</taxon>
        <taxon>Asteraceae</taxon>
        <taxon>Asteroideae</taxon>
        <taxon>Heliantheae alliance</taxon>
        <taxon>Eupatorieae</taxon>
        <taxon>Mikania</taxon>
    </lineage>
</organism>
<evidence type="ECO:0000256" key="9">
    <source>
        <dbReference type="ARBA" id="ARBA00023136"/>
    </source>
</evidence>
<feature type="transmembrane region" description="Helical" evidence="10">
    <location>
        <begin position="235"/>
        <end position="254"/>
    </location>
</feature>
<comment type="caution">
    <text evidence="12">The sequence shown here is derived from an EMBL/GenBank/DDBJ whole genome shotgun (WGS) entry which is preliminary data.</text>
</comment>
<keyword evidence="8 10" id="KW-1133">Transmembrane helix</keyword>
<feature type="transmembrane region" description="Helical" evidence="10">
    <location>
        <begin position="118"/>
        <end position="146"/>
    </location>
</feature>
<keyword evidence="4 10" id="KW-0645">Protease</keyword>
<evidence type="ECO:0000256" key="6">
    <source>
        <dbReference type="ARBA" id="ARBA00022801"/>
    </source>
</evidence>
<dbReference type="AlphaFoldDB" id="A0A5N6MMD6"/>
<feature type="transmembrane region" description="Helical" evidence="10">
    <location>
        <begin position="158"/>
        <end position="176"/>
    </location>
</feature>
<feature type="transmembrane region" description="Helical" evidence="10">
    <location>
        <begin position="275"/>
        <end position="295"/>
    </location>
</feature>
<accession>A0A5N6MMD6</accession>
<dbReference type="GO" id="GO:0016020">
    <property type="term" value="C:membrane"/>
    <property type="evidence" value="ECO:0007669"/>
    <property type="project" value="UniProtKB-SubCell"/>
</dbReference>
<comment type="subcellular location">
    <subcellularLocation>
        <location evidence="2 10">Membrane</location>
        <topology evidence="2 10">Multi-pass membrane protein</topology>
    </subcellularLocation>
</comment>
<dbReference type="OrthoDB" id="418595at2759"/>
<feature type="transmembrane region" description="Helical" evidence="10">
    <location>
        <begin position="182"/>
        <end position="203"/>
    </location>
</feature>
<dbReference type="InterPro" id="IPR035952">
    <property type="entry name" value="Rhomboid-like_sf"/>
</dbReference>
<name>A0A5N6MMD6_9ASTR</name>
<evidence type="ECO:0000313" key="13">
    <source>
        <dbReference type="Proteomes" id="UP000326396"/>
    </source>
</evidence>
<dbReference type="PANTHER" id="PTHR22936:SF69">
    <property type="entry name" value="RHOMBOID-LIKE PROTEIN"/>
    <property type="match status" value="1"/>
</dbReference>
<dbReference type="PANTHER" id="PTHR22936">
    <property type="entry name" value="RHOMBOID-RELATED"/>
    <property type="match status" value="1"/>
</dbReference>
<feature type="transmembrane region" description="Helical" evidence="10">
    <location>
        <begin position="41"/>
        <end position="60"/>
    </location>
</feature>
<evidence type="ECO:0000256" key="5">
    <source>
        <dbReference type="ARBA" id="ARBA00022692"/>
    </source>
</evidence>
<feature type="transmembrane region" description="Helical" evidence="10">
    <location>
        <begin position="210"/>
        <end position="229"/>
    </location>
</feature>
<evidence type="ECO:0000313" key="12">
    <source>
        <dbReference type="EMBL" id="KAD3641288.1"/>
    </source>
</evidence>